<evidence type="ECO:0000256" key="8">
    <source>
        <dbReference type="ARBA" id="ARBA00022833"/>
    </source>
</evidence>
<keyword evidence="3" id="KW-0808">Transferase</keyword>
<dbReference type="Pfam" id="PF01485">
    <property type="entry name" value="IBR"/>
    <property type="match status" value="2"/>
</dbReference>
<dbReference type="GO" id="GO:0008270">
    <property type="term" value="F:zinc ion binding"/>
    <property type="evidence" value="ECO:0007669"/>
    <property type="project" value="UniProtKB-KW"/>
</dbReference>
<evidence type="ECO:0000256" key="3">
    <source>
        <dbReference type="ARBA" id="ARBA00022679"/>
    </source>
</evidence>
<evidence type="ECO:0000256" key="7">
    <source>
        <dbReference type="ARBA" id="ARBA00022786"/>
    </source>
</evidence>
<keyword evidence="5" id="KW-0677">Repeat</keyword>
<reference evidence="12 13" key="1">
    <citation type="submission" date="2014-04" db="EMBL/GenBank/DDBJ databases">
        <title>Evolutionary Origins and Diversification of the Mycorrhizal Mutualists.</title>
        <authorList>
            <consortium name="DOE Joint Genome Institute"/>
            <consortium name="Mycorrhizal Genomics Consortium"/>
            <person name="Kohler A."/>
            <person name="Kuo A."/>
            <person name="Nagy L.G."/>
            <person name="Floudas D."/>
            <person name="Copeland A."/>
            <person name="Barry K.W."/>
            <person name="Cichocki N."/>
            <person name="Veneault-Fourrey C."/>
            <person name="LaButti K."/>
            <person name="Lindquist E.A."/>
            <person name="Lipzen A."/>
            <person name="Lundell T."/>
            <person name="Morin E."/>
            <person name="Murat C."/>
            <person name="Riley R."/>
            <person name="Ohm R."/>
            <person name="Sun H."/>
            <person name="Tunlid A."/>
            <person name="Henrissat B."/>
            <person name="Grigoriev I.V."/>
            <person name="Hibbett D.S."/>
            <person name="Martin F."/>
        </authorList>
    </citation>
    <scope>NUCLEOTIDE SEQUENCE [LARGE SCALE GENOMIC DNA]</scope>
    <source>
        <strain evidence="12 13">Koide BX008</strain>
    </source>
</reference>
<evidence type="ECO:0000256" key="5">
    <source>
        <dbReference type="ARBA" id="ARBA00022737"/>
    </source>
</evidence>
<keyword evidence="8" id="KW-0862">Zinc</keyword>
<evidence type="ECO:0000256" key="6">
    <source>
        <dbReference type="ARBA" id="ARBA00022771"/>
    </source>
</evidence>
<dbReference type="CDD" id="cd22584">
    <property type="entry name" value="Rcat_RBR_unk"/>
    <property type="match status" value="1"/>
</dbReference>
<evidence type="ECO:0000313" key="12">
    <source>
        <dbReference type="EMBL" id="KIL58427.1"/>
    </source>
</evidence>
<dbReference type="InterPro" id="IPR002867">
    <property type="entry name" value="IBR_dom"/>
</dbReference>
<feature type="domain" description="RING-type" evidence="11">
    <location>
        <begin position="23"/>
        <end position="214"/>
    </location>
</feature>
<dbReference type="HOGENOM" id="CLU_022048_5_2_1"/>
<dbReference type="InterPro" id="IPR044066">
    <property type="entry name" value="TRIAD_supradom"/>
</dbReference>
<evidence type="ECO:0000256" key="1">
    <source>
        <dbReference type="ARBA" id="ARBA00001798"/>
    </source>
</evidence>
<proteinExistence type="predicted"/>
<dbReference type="Gene3D" id="1.20.120.1750">
    <property type="match status" value="1"/>
</dbReference>
<dbReference type="STRING" id="946122.A0A0C2WAZ3"/>
<dbReference type="SUPFAM" id="SSF57850">
    <property type="entry name" value="RING/U-box"/>
    <property type="match status" value="2"/>
</dbReference>
<dbReference type="AlphaFoldDB" id="A0A0C2WAZ3"/>
<sequence length="253" mass="28863">MTDAAFSTMPSSSRIMISRRWIPKLECASCFEKFSRWKCVVAPCSHVYCRKCTVSLIDVCIEDESLYPVKCCKQPLSKTQLSGTLNAKRRATFELKSREFSTSPDLRAYCCNPQCSTFLGSSSGRPSDIVCRTCRTSTCIKCRQHSHSNETCQGNAGTLKVQEMARKEGWQTCPGCKTIVELHEGCFHMTCRCRTEFCYLCGSKWKRCKCMQWREDVVVNAPVVDGNGAQNVRRAERSAFKHILMRWIGRLRR</sequence>
<keyword evidence="13" id="KW-1185">Reference proteome</keyword>
<dbReference type="GO" id="GO:0016567">
    <property type="term" value="P:protein ubiquitination"/>
    <property type="evidence" value="ECO:0007669"/>
    <property type="project" value="InterPro"/>
</dbReference>
<dbReference type="PANTHER" id="PTHR11685">
    <property type="entry name" value="RBR FAMILY RING FINGER AND IBR DOMAIN-CONTAINING"/>
    <property type="match status" value="1"/>
</dbReference>
<evidence type="ECO:0000256" key="9">
    <source>
        <dbReference type="PROSITE-ProRule" id="PRU00175"/>
    </source>
</evidence>
<dbReference type="EC" id="2.3.2.31" evidence="2"/>
<dbReference type="SMART" id="SM00647">
    <property type="entry name" value="IBR"/>
    <property type="match status" value="2"/>
</dbReference>
<protein>
    <recommendedName>
        <fullName evidence="2">RBR-type E3 ubiquitin transferase</fullName>
        <ecNumber evidence="2">2.3.2.31</ecNumber>
    </recommendedName>
</protein>
<gene>
    <name evidence="12" type="ORF">M378DRAFT_316759</name>
</gene>
<accession>A0A0C2WAZ3</accession>
<evidence type="ECO:0000313" key="13">
    <source>
        <dbReference type="Proteomes" id="UP000054549"/>
    </source>
</evidence>
<feature type="domain" description="RING-type" evidence="10">
    <location>
        <begin position="27"/>
        <end position="64"/>
    </location>
</feature>
<evidence type="ECO:0000259" key="11">
    <source>
        <dbReference type="PROSITE" id="PS51873"/>
    </source>
</evidence>
<name>A0A0C2WAZ3_AMAMK</name>
<dbReference type="Proteomes" id="UP000054549">
    <property type="component" value="Unassembled WGS sequence"/>
</dbReference>
<keyword evidence="4" id="KW-0479">Metal-binding</keyword>
<dbReference type="InterPro" id="IPR001841">
    <property type="entry name" value="Znf_RING"/>
</dbReference>
<dbReference type="PROSITE" id="PS50089">
    <property type="entry name" value="ZF_RING_2"/>
    <property type="match status" value="1"/>
</dbReference>
<evidence type="ECO:0000259" key="10">
    <source>
        <dbReference type="PROSITE" id="PS50089"/>
    </source>
</evidence>
<dbReference type="InParanoid" id="A0A0C2WAZ3"/>
<evidence type="ECO:0000256" key="2">
    <source>
        <dbReference type="ARBA" id="ARBA00012251"/>
    </source>
</evidence>
<keyword evidence="6 9" id="KW-0863">Zinc-finger</keyword>
<dbReference type="GO" id="GO:0061630">
    <property type="term" value="F:ubiquitin protein ligase activity"/>
    <property type="evidence" value="ECO:0007669"/>
    <property type="project" value="UniProtKB-EC"/>
</dbReference>
<dbReference type="InterPro" id="IPR031127">
    <property type="entry name" value="E3_UB_ligase_RBR"/>
</dbReference>
<comment type="catalytic activity">
    <reaction evidence="1">
        <text>[E2 ubiquitin-conjugating enzyme]-S-ubiquitinyl-L-cysteine + [acceptor protein]-L-lysine = [E2 ubiquitin-conjugating enzyme]-L-cysteine + [acceptor protein]-N(6)-ubiquitinyl-L-lysine.</text>
        <dbReference type="EC" id="2.3.2.31"/>
    </reaction>
</comment>
<dbReference type="OrthoDB" id="9977870at2759"/>
<dbReference type="EMBL" id="KN818338">
    <property type="protein sequence ID" value="KIL58427.1"/>
    <property type="molecule type" value="Genomic_DNA"/>
</dbReference>
<evidence type="ECO:0000256" key="4">
    <source>
        <dbReference type="ARBA" id="ARBA00022723"/>
    </source>
</evidence>
<dbReference type="InterPro" id="IPR013083">
    <property type="entry name" value="Znf_RING/FYVE/PHD"/>
</dbReference>
<dbReference type="PROSITE" id="PS51873">
    <property type="entry name" value="TRIAD"/>
    <property type="match status" value="1"/>
</dbReference>
<dbReference type="CDD" id="cd20335">
    <property type="entry name" value="BRcat_RBR"/>
    <property type="match status" value="1"/>
</dbReference>
<organism evidence="12 13">
    <name type="scientific">Amanita muscaria (strain Koide BX008)</name>
    <dbReference type="NCBI Taxonomy" id="946122"/>
    <lineage>
        <taxon>Eukaryota</taxon>
        <taxon>Fungi</taxon>
        <taxon>Dikarya</taxon>
        <taxon>Basidiomycota</taxon>
        <taxon>Agaricomycotina</taxon>
        <taxon>Agaricomycetes</taxon>
        <taxon>Agaricomycetidae</taxon>
        <taxon>Agaricales</taxon>
        <taxon>Pluteineae</taxon>
        <taxon>Amanitaceae</taxon>
        <taxon>Amanita</taxon>
    </lineage>
</organism>
<keyword evidence="7" id="KW-0833">Ubl conjugation pathway</keyword>
<dbReference type="Gene3D" id="3.30.40.10">
    <property type="entry name" value="Zinc/RING finger domain, C3HC4 (zinc finger)"/>
    <property type="match status" value="1"/>
</dbReference>